<organism evidence="3 4">
    <name type="scientific">Zizania palustris</name>
    <name type="common">Northern wild rice</name>
    <dbReference type="NCBI Taxonomy" id="103762"/>
    <lineage>
        <taxon>Eukaryota</taxon>
        <taxon>Viridiplantae</taxon>
        <taxon>Streptophyta</taxon>
        <taxon>Embryophyta</taxon>
        <taxon>Tracheophyta</taxon>
        <taxon>Spermatophyta</taxon>
        <taxon>Magnoliopsida</taxon>
        <taxon>Liliopsida</taxon>
        <taxon>Poales</taxon>
        <taxon>Poaceae</taxon>
        <taxon>BOP clade</taxon>
        <taxon>Oryzoideae</taxon>
        <taxon>Oryzeae</taxon>
        <taxon>Zizaniinae</taxon>
        <taxon>Zizania</taxon>
    </lineage>
</organism>
<dbReference type="OrthoDB" id="685291at2759"/>
<evidence type="ECO:0000313" key="3">
    <source>
        <dbReference type="EMBL" id="KAG8058325.1"/>
    </source>
</evidence>
<proteinExistence type="predicted"/>
<feature type="compositionally biased region" description="Basic and acidic residues" evidence="1">
    <location>
        <begin position="237"/>
        <end position="250"/>
    </location>
</feature>
<evidence type="ECO:0000313" key="4">
    <source>
        <dbReference type="Proteomes" id="UP000729402"/>
    </source>
</evidence>
<protein>
    <recommendedName>
        <fullName evidence="2">RIN4 pathogenic type III effector avirulence factor Avr cleavage site domain-containing protein</fullName>
    </recommendedName>
</protein>
<dbReference type="InterPro" id="IPR040387">
    <property type="entry name" value="RIN4/NOI4"/>
</dbReference>
<dbReference type="GO" id="GO:0005886">
    <property type="term" value="C:plasma membrane"/>
    <property type="evidence" value="ECO:0007669"/>
    <property type="project" value="TreeGrafter"/>
</dbReference>
<keyword evidence="4" id="KW-1185">Reference proteome</keyword>
<feature type="compositionally biased region" description="Pro residues" evidence="1">
    <location>
        <begin position="541"/>
        <end position="555"/>
    </location>
</feature>
<dbReference type="InterPro" id="IPR008700">
    <property type="entry name" value="TypeIII_avirulence_cleave"/>
</dbReference>
<dbReference type="Pfam" id="PF05627">
    <property type="entry name" value="AvrRpt-cleavage"/>
    <property type="match status" value="2"/>
</dbReference>
<accession>A0A8J5RFD8</accession>
<evidence type="ECO:0000259" key="2">
    <source>
        <dbReference type="Pfam" id="PF05627"/>
    </source>
</evidence>
<dbReference type="AlphaFoldDB" id="A0A8J5RFD8"/>
<feature type="region of interest" description="Disordered" evidence="1">
    <location>
        <begin position="63"/>
        <end position="89"/>
    </location>
</feature>
<feature type="domain" description="RIN4 pathogenic type III effector avirulence factor Avr cleavage site" evidence="2">
    <location>
        <begin position="311"/>
        <end position="339"/>
    </location>
</feature>
<feature type="compositionally biased region" description="Polar residues" evidence="1">
    <location>
        <begin position="76"/>
        <end position="89"/>
    </location>
</feature>
<comment type="caution">
    <text evidence="3">The sequence shown here is derived from an EMBL/GenBank/DDBJ whole genome shotgun (WGS) entry which is preliminary data.</text>
</comment>
<sequence>MSDTFSMDDAKQMLKEILASTTDLQKRMVAQEDKLATMSNEVASLKVDQGRLHVAVNKVQSSQLNNAAKNDRPVGTTANEPQNEGSSQAGGMASALLNAASHKLRFPKYDGTEDPLPWLNRCDQFFRATRTPDNEKLANKDPANLALNFFHDNMDAWADCAPDHARRCPLTSMQEHASPLPHVPDVSPVVCNSDDNDGGDDRLWALLLMKCEPANRACAASALMCRKGNEWSRCPKTKQEAGTRGREGKAEAPIQEQLRNGEQQPVNHRPLLSPPLSWVSLSCPALPCPAIISACLLLLLSLSCRYIMAGNGPVVPKFGSWDAENIGYTVFFEKVRENKGGPAPTAPAPTPKAALDGYEFDPYEHYENLSRNVPSRPPSSQGHAPPVHHHRPPPLPHHHPASQRGNGYHRRTGSNGSSATSETSSRGSKFSPPKPYQPRYSNNGYTAQAQQGGGYSAAPRHHQYASPPRVTGSPPRYAPQPPARATKPSAVPKFGVWDKQNAAQAAATGQGFTMQFEKVTRHREVERDAAPDVQPQMSPEPAAPAPAPAPAPEPARPPRRKANKSFLSKAYRCLFPRVRQ</sequence>
<feature type="compositionally biased region" description="Basic residues" evidence="1">
    <location>
        <begin position="386"/>
        <end position="412"/>
    </location>
</feature>
<dbReference type="EMBL" id="JAAALK010000287">
    <property type="protein sequence ID" value="KAG8058325.1"/>
    <property type="molecule type" value="Genomic_DNA"/>
</dbReference>
<feature type="domain" description="RIN4 pathogenic type III effector avirulence factor Avr cleavage site" evidence="2">
    <location>
        <begin position="487"/>
        <end position="523"/>
    </location>
</feature>
<reference evidence="3" key="2">
    <citation type="submission" date="2021-02" db="EMBL/GenBank/DDBJ databases">
        <authorList>
            <person name="Kimball J.A."/>
            <person name="Haas M.W."/>
            <person name="Macchietto M."/>
            <person name="Kono T."/>
            <person name="Duquette J."/>
            <person name="Shao M."/>
        </authorList>
    </citation>
    <scope>NUCLEOTIDE SEQUENCE</scope>
    <source>
        <tissue evidence="3">Fresh leaf tissue</tissue>
    </source>
</reference>
<feature type="compositionally biased region" description="Polar residues" evidence="1">
    <location>
        <begin position="257"/>
        <end position="266"/>
    </location>
</feature>
<name>A0A8J5RFD8_ZIZPA</name>
<gene>
    <name evidence="3" type="ORF">GUJ93_ZPchr0002g25048</name>
</gene>
<feature type="region of interest" description="Disordered" evidence="1">
    <location>
        <begin position="235"/>
        <end position="267"/>
    </location>
</feature>
<dbReference type="PANTHER" id="PTHR33159:SF89">
    <property type="entry name" value="OS02G0189400 PROTEIN"/>
    <property type="match status" value="1"/>
</dbReference>
<feature type="region of interest" description="Disordered" evidence="1">
    <location>
        <begin position="523"/>
        <end position="567"/>
    </location>
</feature>
<evidence type="ECO:0000256" key="1">
    <source>
        <dbReference type="SAM" id="MobiDB-lite"/>
    </source>
</evidence>
<reference evidence="3" key="1">
    <citation type="journal article" date="2021" name="bioRxiv">
        <title>Whole Genome Assembly and Annotation of Northern Wild Rice, Zizania palustris L., Supports a Whole Genome Duplication in the Zizania Genus.</title>
        <authorList>
            <person name="Haas M."/>
            <person name="Kono T."/>
            <person name="Macchietto M."/>
            <person name="Millas R."/>
            <person name="McGilp L."/>
            <person name="Shao M."/>
            <person name="Duquette J."/>
            <person name="Hirsch C.N."/>
            <person name="Kimball J."/>
        </authorList>
    </citation>
    <scope>NUCLEOTIDE SEQUENCE</scope>
    <source>
        <tissue evidence="3">Fresh leaf tissue</tissue>
    </source>
</reference>
<feature type="compositionally biased region" description="Polar residues" evidence="1">
    <location>
        <begin position="369"/>
        <end position="382"/>
    </location>
</feature>
<feature type="region of interest" description="Disordered" evidence="1">
    <location>
        <begin position="368"/>
        <end position="490"/>
    </location>
</feature>
<dbReference type="Proteomes" id="UP000729402">
    <property type="component" value="Unassembled WGS sequence"/>
</dbReference>
<dbReference type="PANTHER" id="PTHR33159">
    <property type="entry name" value="RPM1-INTERACTING PROTEIN 4 (RIN4) FAMILY PROTEIN"/>
    <property type="match status" value="1"/>
</dbReference>
<feature type="compositionally biased region" description="Low complexity" evidence="1">
    <location>
        <begin position="413"/>
        <end position="428"/>
    </location>
</feature>